<dbReference type="Gene3D" id="3.90.320.10">
    <property type="match status" value="1"/>
</dbReference>
<accession>A0ABN8P5T8</accession>
<protein>
    <recommendedName>
        <fullName evidence="4">SAP domain-containing protein</fullName>
    </recommendedName>
</protein>
<dbReference type="EMBL" id="CALNXK010000055">
    <property type="protein sequence ID" value="CAH3134838.1"/>
    <property type="molecule type" value="Genomic_DNA"/>
</dbReference>
<name>A0ABN8P5T8_9CNID</name>
<keyword evidence="3" id="KW-1185">Reference proteome</keyword>
<dbReference type="SUPFAM" id="SSF68906">
    <property type="entry name" value="SAP domain"/>
    <property type="match status" value="1"/>
</dbReference>
<proteinExistence type="predicted"/>
<reference evidence="2 3" key="1">
    <citation type="submission" date="2022-05" db="EMBL/GenBank/DDBJ databases">
        <authorList>
            <consortium name="Genoscope - CEA"/>
            <person name="William W."/>
        </authorList>
    </citation>
    <scope>NUCLEOTIDE SEQUENCE [LARGE SCALE GENOMIC DNA]</scope>
</reference>
<evidence type="ECO:0000313" key="2">
    <source>
        <dbReference type="EMBL" id="CAH3134838.1"/>
    </source>
</evidence>
<sequence length="506" mass="57197">MAENTETLHGRPGMSSDVNLPPEDIPCSSVKNGEDISKWTIPKLKFWLKCRRLNQQGLKKDLVKKVKAFNAIPYYPDPEKSYTKAKVEKLKTLNIETVQTELSDQQANSCSSILDTLPPDENTQFSEDFSVLPPFVPMDAFDQVKNSGKSMKKFTNAAVVINSNDKGLRMVNFVHDLQVYNDTENNIIYVRACCWASYKRNVKYKVKMVCKQSGTPKMLAAKCDRQCPASNSGCCCHVMALIWKLEDMTRKSELKNITPDNRCCTSKPREWGKGGRREVEFSPVMALKITKPRHASDLPGRKKRSIDSQFYDPRPLKSQKLDADGIVKLRQDLQKINARIPFAAMLPEEKTIQTVMTIVGTVAKGSTIHKQLQDYSRQPPNLVVPYFSSSSLAGKENVNPVSNGQALNSNSTQLPTVQTETLFIETLTDKQKQIEMATRGQSTNPAWFEQKQNRITASICKDVFSHMQKQGSKLPENLVKKLQQKEHPKNWSAIHKLNTLIIKVKD</sequence>
<evidence type="ECO:0000313" key="3">
    <source>
        <dbReference type="Proteomes" id="UP001159405"/>
    </source>
</evidence>
<feature type="region of interest" description="Disordered" evidence="1">
    <location>
        <begin position="1"/>
        <end position="22"/>
    </location>
</feature>
<dbReference type="InterPro" id="IPR011604">
    <property type="entry name" value="PDDEXK-like_dom_sf"/>
</dbReference>
<evidence type="ECO:0000256" key="1">
    <source>
        <dbReference type="SAM" id="MobiDB-lite"/>
    </source>
</evidence>
<dbReference type="InterPro" id="IPR036361">
    <property type="entry name" value="SAP_dom_sf"/>
</dbReference>
<gene>
    <name evidence="2" type="ORF">PLOB_00037638</name>
</gene>
<dbReference type="Proteomes" id="UP001159405">
    <property type="component" value="Unassembled WGS sequence"/>
</dbReference>
<evidence type="ECO:0008006" key="4">
    <source>
        <dbReference type="Google" id="ProtNLM"/>
    </source>
</evidence>
<organism evidence="2 3">
    <name type="scientific">Porites lobata</name>
    <dbReference type="NCBI Taxonomy" id="104759"/>
    <lineage>
        <taxon>Eukaryota</taxon>
        <taxon>Metazoa</taxon>
        <taxon>Cnidaria</taxon>
        <taxon>Anthozoa</taxon>
        <taxon>Hexacorallia</taxon>
        <taxon>Scleractinia</taxon>
        <taxon>Fungiina</taxon>
        <taxon>Poritidae</taxon>
        <taxon>Porites</taxon>
    </lineage>
</organism>
<comment type="caution">
    <text evidence="2">The sequence shown here is derived from an EMBL/GenBank/DDBJ whole genome shotgun (WGS) entry which is preliminary data.</text>
</comment>